<dbReference type="OrthoDB" id="1898716at2759"/>
<comment type="caution">
    <text evidence="2">The sequence shown here is derived from an EMBL/GenBank/DDBJ whole genome shotgun (WGS) entry which is preliminary data.</text>
</comment>
<evidence type="ECO:0000313" key="3">
    <source>
        <dbReference type="Proteomes" id="UP000245207"/>
    </source>
</evidence>
<organism evidence="2 3">
    <name type="scientific">Artemisia annua</name>
    <name type="common">Sweet wormwood</name>
    <dbReference type="NCBI Taxonomy" id="35608"/>
    <lineage>
        <taxon>Eukaryota</taxon>
        <taxon>Viridiplantae</taxon>
        <taxon>Streptophyta</taxon>
        <taxon>Embryophyta</taxon>
        <taxon>Tracheophyta</taxon>
        <taxon>Spermatophyta</taxon>
        <taxon>Magnoliopsida</taxon>
        <taxon>eudicotyledons</taxon>
        <taxon>Gunneridae</taxon>
        <taxon>Pentapetalae</taxon>
        <taxon>asterids</taxon>
        <taxon>campanulids</taxon>
        <taxon>Asterales</taxon>
        <taxon>Asteraceae</taxon>
        <taxon>Asteroideae</taxon>
        <taxon>Anthemideae</taxon>
        <taxon>Artemisiinae</taxon>
        <taxon>Artemisia</taxon>
    </lineage>
</organism>
<dbReference type="GO" id="GO:0003700">
    <property type="term" value="F:DNA-binding transcription factor activity"/>
    <property type="evidence" value="ECO:0007669"/>
    <property type="project" value="InterPro"/>
</dbReference>
<dbReference type="EMBL" id="PKPP01003573">
    <property type="protein sequence ID" value="PWA68745.1"/>
    <property type="molecule type" value="Genomic_DNA"/>
</dbReference>
<dbReference type="Proteomes" id="UP000245207">
    <property type="component" value="Unassembled WGS sequence"/>
</dbReference>
<feature type="domain" description="K-box" evidence="1">
    <location>
        <begin position="19"/>
        <end position="101"/>
    </location>
</feature>
<sequence>MWPEVVASYQDPNKYKPVQKLASEHRDVCTADELTEMVQRQLEDHKVRQSDATELWQLEKQIQPALQLVRTRKTQLMLGAVKALQEKKNQLSKEKQVLEREWFLVCVGNLCISLVIWPQLLAARLNESNVDG</sequence>
<name>A0A2U1N5G9_ARTAN</name>
<proteinExistence type="predicted"/>
<keyword evidence="3" id="KW-1185">Reference proteome</keyword>
<protein>
    <submittedName>
        <fullName evidence="2">AGAMOUS-like 31</fullName>
    </submittedName>
</protein>
<dbReference type="GO" id="GO:0005634">
    <property type="term" value="C:nucleus"/>
    <property type="evidence" value="ECO:0007669"/>
    <property type="project" value="InterPro"/>
</dbReference>
<dbReference type="InterPro" id="IPR002487">
    <property type="entry name" value="TF_Kbox"/>
</dbReference>
<accession>A0A2U1N5G9</accession>
<dbReference type="Pfam" id="PF01486">
    <property type="entry name" value="K-box"/>
    <property type="match status" value="1"/>
</dbReference>
<dbReference type="AlphaFoldDB" id="A0A2U1N5G9"/>
<reference evidence="2 3" key="1">
    <citation type="journal article" date="2018" name="Mol. Plant">
        <title>The genome of Artemisia annua provides insight into the evolution of Asteraceae family and artemisinin biosynthesis.</title>
        <authorList>
            <person name="Shen Q."/>
            <person name="Zhang L."/>
            <person name="Liao Z."/>
            <person name="Wang S."/>
            <person name="Yan T."/>
            <person name="Shi P."/>
            <person name="Liu M."/>
            <person name="Fu X."/>
            <person name="Pan Q."/>
            <person name="Wang Y."/>
            <person name="Lv Z."/>
            <person name="Lu X."/>
            <person name="Zhang F."/>
            <person name="Jiang W."/>
            <person name="Ma Y."/>
            <person name="Chen M."/>
            <person name="Hao X."/>
            <person name="Li L."/>
            <person name="Tang Y."/>
            <person name="Lv G."/>
            <person name="Zhou Y."/>
            <person name="Sun X."/>
            <person name="Brodelius P.E."/>
            <person name="Rose J.K.C."/>
            <person name="Tang K."/>
        </authorList>
    </citation>
    <scope>NUCLEOTIDE SEQUENCE [LARGE SCALE GENOMIC DNA]</scope>
    <source>
        <strain evidence="3">cv. Huhao1</strain>
        <tissue evidence="2">Leaf</tissue>
    </source>
</reference>
<evidence type="ECO:0000313" key="2">
    <source>
        <dbReference type="EMBL" id="PWA68745.1"/>
    </source>
</evidence>
<gene>
    <name evidence="2" type="ORF">CTI12_AA307780</name>
</gene>
<evidence type="ECO:0000259" key="1">
    <source>
        <dbReference type="Pfam" id="PF01486"/>
    </source>
</evidence>